<evidence type="ECO:0000256" key="8">
    <source>
        <dbReference type="ARBA" id="ARBA00022989"/>
    </source>
</evidence>
<dbReference type="InterPro" id="IPR004798">
    <property type="entry name" value="CAX-like"/>
</dbReference>
<comment type="caution">
    <text evidence="14">The sequence shown here is derived from an EMBL/GenBank/DDBJ whole genome shotgun (WGS) entry which is preliminary data.</text>
</comment>
<dbReference type="AlphaFoldDB" id="A0AAD5DWD8"/>
<gene>
    <name evidence="14" type="ORF">COHA_002868</name>
</gene>
<comment type="similarity">
    <text evidence="2">Belongs to the Ca(2+):cation antiporter (CaCA) (TC 2.A.19) family. Cation/proton exchanger (CAX) subfamily.</text>
</comment>
<keyword evidence="8 11" id="KW-1133">Transmembrane helix</keyword>
<keyword evidence="6 11" id="KW-0812">Transmembrane</keyword>
<feature type="region of interest" description="Disordered" evidence="12">
    <location>
        <begin position="23"/>
        <end position="46"/>
    </location>
</feature>
<dbReference type="PANTHER" id="PTHR31503">
    <property type="entry name" value="VACUOLAR CALCIUM ION TRANSPORTER"/>
    <property type="match status" value="1"/>
</dbReference>
<keyword evidence="15" id="KW-1185">Reference proteome</keyword>
<sequence>MSSYQGGSRMPTVRRVLREARTLSQQGDLISPRGSLDAGTSGFNSRRQTYDLESPLIEQPTAEAAEAEQLRAAARAAEADLFNGGSGDAGAGDPVHDGDRRPSLSSPVYSEHRDSRTLWRLARRNLGLSQREEAGGPAYVVRSSEGAMQPSPSAQRLEQLASGEQNARNIADTFVEMLTGSGLGTGMALRTPSGLLRTSSAPGAFAPRTDARAVWHMLTSSFLNTLLICMPIGIWAGATGASPTLVFSANFLALIPLALFLGEVTEDLAVRFGDTIGGLLNATFGNVVELILSIAALQRGLYTVVATSLIGSILSNLLLVLGMCFFFGGLKYKEQRFSTLANKVSSSLLFLACIAIMIPSTAKVVYGPAIITKDTLFHLSHAIAIILVGIYLGYLLFQLKTHADCFEESTETPALSLSGAVACLLSITVIVAVCSEYLTGAIEAVSESSGINQAFLGLIVLPIAGNAAEHITAVFVAVKNKMDLSIAVALGSSIQIAVFLIPVVVLAGWAMGKPFTLDFDSFAVLMLTVSVILAYFVSSDGTSNWLLGLQLVATYCLIGFVFLLEKEPQPEPKGATSMLRAAGGAP</sequence>
<feature type="transmembrane region" description="Helical" evidence="11">
    <location>
        <begin position="545"/>
        <end position="564"/>
    </location>
</feature>
<dbReference type="GO" id="GO:0006874">
    <property type="term" value="P:intracellular calcium ion homeostasis"/>
    <property type="evidence" value="ECO:0007669"/>
    <property type="project" value="TreeGrafter"/>
</dbReference>
<feature type="domain" description="Sodium/calcium exchanger membrane region" evidence="13">
    <location>
        <begin position="421"/>
        <end position="562"/>
    </location>
</feature>
<dbReference type="Gene3D" id="1.20.1420.30">
    <property type="entry name" value="NCX, central ion-binding region"/>
    <property type="match status" value="1"/>
</dbReference>
<evidence type="ECO:0000256" key="4">
    <source>
        <dbReference type="ARBA" id="ARBA00022449"/>
    </source>
</evidence>
<evidence type="ECO:0000313" key="14">
    <source>
        <dbReference type="EMBL" id="KAI7843628.1"/>
    </source>
</evidence>
<feature type="transmembrane region" description="Helical" evidence="11">
    <location>
        <begin position="348"/>
        <end position="371"/>
    </location>
</feature>
<evidence type="ECO:0000256" key="1">
    <source>
        <dbReference type="ARBA" id="ARBA00004127"/>
    </source>
</evidence>
<evidence type="ECO:0000256" key="9">
    <source>
        <dbReference type="ARBA" id="ARBA00023065"/>
    </source>
</evidence>
<feature type="transmembrane region" description="Helical" evidence="11">
    <location>
        <begin position="454"/>
        <end position="477"/>
    </location>
</feature>
<accession>A0AAD5DWD8</accession>
<evidence type="ECO:0000256" key="5">
    <source>
        <dbReference type="ARBA" id="ARBA00022568"/>
    </source>
</evidence>
<feature type="transmembrane region" description="Helical" evidence="11">
    <location>
        <begin position="484"/>
        <end position="509"/>
    </location>
</feature>
<dbReference type="GO" id="GO:0015369">
    <property type="term" value="F:calcium:proton antiporter activity"/>
    <property type="evidence" value="ECO:0007669"/>
    <property type="project" value="UniProtKB-UniRule"/>
</dbReference>
<feature type="transmembrane region" description="Helical" evidence="11">
    <location>
        <begin position="301"/>
        <end position="327"/>
    </location>
</feature>
<keyword evidence="10 11" id="KW-0472">Membrane</keyword>
<feature type="transmembrane region" description="Helical" evidence="11">
    <location>
        <begin position="214"/>
        <end position="238"/>
    </location>
</feature>
<feature type="transmembrane region" description="Helical" evidence="11">
    <location>
        <begin position="521"/>
        <end position="538"/>
    </location>
</feature>
<evidence type="ECO:0000256" key="3">
    <source>
        <dbReference type="ARBA" id="ARBA00022448"/>
    </source>
</evidence>
<evidence type="ECO:0000313" key="15">
    <source>
        <dbReference type="Proteomes" id="UP001205105"/>
    </source>
</evidence>
<dbReference type="InterPro" id="IPR044880">
    <property type="entry name" value="NCX_ion-bd_dom_sf"/>
</dbReference>
<dbReference type="Pfam" id="PF01699">
    <property type="entry name" value="Na_Ca_ex"/>
    <property type="match status" value="2"/>
</dbReference>
<feature type="transmembrane region" description="Helical" evidence="11">
    <location>
        <begin position="244"/>
        <end position="264"/>
    </location>
</feature>
<evidence type="ECO:0000256" key="12">
    <source>
        <dbReference type="SAM" id="MobiDB-lite"/>
    </source>
</evidence>
<evidence type="ECO:0000259" key="13">
    <source>
        <dbReference type="Pfam" id="PF01699"/>
    </source>
</evidence>
<keyword evidence="9 11" id="KW-0406">Ion transport</keyword>
<dbReference type="GO" id="GO:0012505">
    <property type="term" value="C:endomembrane system"/>
    <property type="evidence" value="ECO:0007669"/>
    <property type="project" value="UniProtKB-SubCell"/>
</dbReference>
<name>A0AAD5DWD8_9CHLO</name>
<dbReference type="NCBIfam" id="TIGR00378">
    <property type="entry name" value="cax"/>
    <property type="match status" value="1"/>
</dbReference>
<evidence type="ECO:0000256" key="7">
    <source>
        <dbReference type="ARBA" id="ARBA00022837"/>
    </source>
</evidence>
<feature type="transmembrane region" description="Helical" evidence="11">
    <location>
        <begin position="276"/>
        <end position="295"/>
    </location>
</feature>
<feature type="domain" description="Sodium/calcium exchanger membrane region" evidence="13">
    <location>
        <begin position="244"/>
        <end position="399"/>
    </location>
</feature>
<dbReference type="InterPro" id="IPR004713">
    <property type="entry name" value="CaH_exchang"/>
</dbReference>
<comment type="function">
    <text evidence="11">Vacuolar cation/proton exchanger (CAX). Translocates Ca(2+) and other metal ions into vacuoles using the proton gradient formed by H(+)-ATPase and H(+)-pyrophosphatase.</text>
</comment>
<feature type="transmembrane region" description="Helical" evidence="11">
    <location>
        <begin position="377"/>
        <end position="397"/>
    </location>
</feature>
<evidence type="ECO:0000256" key="6">
    <source>
        <dbReference type="ARBA" id="ARBA00022692"/>
    </source>
</evidence>
<dbReference type="NCBIfam" id="TIGR00846">
    <property type="entry name" value="caca2"/>
    <property type="match status" value="1"/>
</dbReference>
<feature type="region of interest" description="Disordered" evidence="12">
    <location>
        <begin position="81"/>
        <end position="112"/>
    </location>
</feature>
<dbReference type="EMBL" id="JADXDR010000037">
    <property type="protein sequence ID" value="KAI7843628.1"/>
    <property type="molecule type" value="Genomic_DNA"/>
</dbReference>
<keyword evidence="5 11" id="KW-0109">Calcium transport</keyword>
<keyword evidence="3 11" id="KW-0813">Transport</keyword>
<dbReference type="PANTHER" id="PTHR31503:SF22">
    <property type="entry name" value="VACUOLAR CALCIUM ION TRANSPORTER"/>
    <property type="match status" value="1"/>
</dbReference>
<comment type="subcellular location">
    <subcellularLocation>
        <location evidence="1">Endomembrane system</location>
        <topology evidence="1">Multi-pass membrane protein</topology>
    </subcellularLocation>
    <subcellularLocation>
        <location evidence="11">Vacuole membrane</location>
    </subcellularLocation>
</comment>
<protein>
    <recommendedName>
        <fullName evidence="11">Vacuolar cation/proton exchanger</fullName>
    </recommendedName>
</protein>
<evidence type="ECO:0000256" key="10">
    <source>
        <dbReference type="ARBA" id="ARBA00023136"/>
    </source>
</evidence>
<organism evidence="14 15">
    <name type="scientific">Chlorella ohadii</name>
    <dbReference type="NCBI Taxonomy" id="2649997"/>
    <lineage>
        <taxon>Eukaryota</taxon>
        <taxon>Viridiplantae</taxon>
        <taxon>Chlorophyta</taxon>
        <taxon>core chlorophytes</taxon>
        <taxon>Trebouxiophyceae</taxon>
        <taxon>Chlorellales</taxon>
        <taxon>Chlorellaceae</taxon>
        <taxon>Chlorella clade</taxon>
        <taxon>Chlorella</taxon>
    </lineage>
</organism>
<evidence type="ECO:0000256" key="2">
    <source>
        <dbReference type="ARBA" id="ARBA00008248"/>
    </source>
</evidence>
<proteinExistence type="inferred from homology"/>
<keyword evidence="11" id="KW-0926">Vacuole</keyword>
<evidence type="ECO:0000256" key="11">
    <source>
        <dbReference type="RuleBase" id="RU365028"/>
    </source>
</evidence>
<keyword evidence="4 11" id="KW-0050">Antiport</keyword>
<reference evidence="14" key="1">
    <citation type="submission" date="2020-11" db="EMBL/GenBank/DDBJ databases">
        <title>Chlorella ohadii genome sequencing and assembly.</title>
        <authorList>
            <person name="Murik O."/>
            <person name="Treves H."/>
            <person name="Kedem I."/>
            <person name="Shotland Y."/>
            <person name="Kaplan A."/>
        </authorList>
    </citation>
    <scope>NUCLEOTIDE SEQUENCE</scope>
    <source>
        <strain evidence="14">1</strain>
    </source>
</reference>
<feature type="transmembrane region" description="Helical" evidence="11">
    <location>
        <begin position="417"/>
        <end position="442"/>
    </location>
</feature>
<keyword evidence="7 11" id="KW-0106">Calcium</keyword>
<dbReference type="InterPro" id="IPR004837">
    <property type="entry name" value="NaCa_Exmemb"/>
</dbReference>
<dbReference type="Proteomes" id="UP001205105">
    <property type="component" value="Unassembled WGS sequence"/>
</dbReference>
<dbReference type="GO" id="GO:0009705">
    <property type="term" value="C:plant-type vacuole membrane"/>
    <property type="evidence" value="ECO:0007669"/>
    <property type="project" value="TreeGrafter"/>
</dbReference>